<accession>A0ABU7DLC9</accession>
<evidence type="ECO:0000256" key="1">
    <source>
        <dbReference type="SAM" id="MobiDB-lite"/>
    </source>
</evidence>
<keyword evidence="3" id="KW-1185">Reference proteome</keyword>
<evidence type="ECO:0000313" key="3">
    <source>
        <dbReference type="Proteomes" id="UP001352852"/>
    </source>
</evidence>
<gene>
    <name evidence="2" type="ORF">CHARACLAT_024886</name>
</gene>
<feature type="compositionally biased region" description="Basic and acidic residues" evidence="1">
    <location>
        <begin position="1"/>
        <end position="10"/>
    </location>
</feature>
<name>A0ABU7DLC9_9TELE</name>
<evidence type="ECO:0000313" key="2">
    <source>
        <dbReference type="EMBL" id="MED6275270.1"/>
    </source>
</evidence>
<proteinExistence type="predicted"/>
<reference evidence="2 3" key="1">
    <citation type="submission" date="2021-06" db="EMBL/GenBank/DDBJ databases">
        <authorList>
            <person name="Palmer J.M."/>
        </authorList>
    </citation>
    <scope>NUCLEOTIDE SEQUENCE [LARGE SCALE GENOMIC DNA]</scope>
    <source>
        <strain evidence="2 3">CL_MEX2019</strain>
        <tissue evidence="2">Muscle</tissue>
    </source>
</reference>
<feature type="region of interest" description="Disordered" evidence="1">
    <location>
        <begin position="1"/>
        <end position="85"/>
    </location>
</feature>
<protein>
    <submittedName>
        <fullName evidence="2">Uncharacterized protein</fullName>
    </submittedName>
</protein>
<dbReference type="Proteomes" id="UP001352852">
    <property type="component" value="Unassembled WGS sequence"/>
</dbReference>
<comment type="caution">
    <text evidence="2">The sequence shown here is derived from an EMBL/GenBank/DDBJ whole genome shotgun (WGS) entry which is preliminary data.</text>
</comment>
<organism evidence="2 3">
    <name type="scientific">Characodon lateralis</name>
    <dbReference type="NCBI Taxonomy" id="208331"/>
    <lineage>
        <taxon>Eukaryota</taxon>
        <taxon>Metazoa</taxon>
        <taxon>Chordata</taxon>
        <taxon>Craniata</taxon>
        <taxon>Vertebrata</taxon>
        <taxon>Euteleostomi</taxon>
        <taxon>Actinopterygii</taxon>
        <taxon>Neopterygii</taxon>
        <taxon>Teleostei</taxon>
        <taxon>Neoteleostei</taxon>
        <taxon>Acanthomorphata</taxon>
        <taxon>Ovalentaria</taxon>
        <taxon>Atherinomorphae</taxon>
        <taxon>Cyprinodontiformes</taxon>
        <taxon>Goodeidae</taxon>
        <taxon>Characodon</taxon>
    </lineage>
</organism>
<sequence>MDPETRDPRAHHSPSRGPTEPGGPSPGSGKQPPGVSRHSPKHPALDSENHQYTSGQAGGQSHRRRHRRKATTVRQRPGTPPTPHLQFQFSFYLYSANSQHMLSQGTL</sequence>
<feature type="compositionally biased region" description="Low complexity" evidence="1">
    <location>
        <begin position="27"/>
        <end position="36"/>
    </location>
</feature>
<dbReference type="EMBL" id="JAHUTJ010027397">
    <property type="protein sequence ID" value="MED6275270.1"/>
    <property type="molecule type" value="Genomic_DNA"/>
</dbReference>
<feature type="compositionally biased region" description="Basic residues" evidence="1">
    <location>
        <begin position="61"/>
        <end position="71"/>
    </location>
</feature>